<feature type="region of interest" description="Disordered" evidence="1">
    <location>
        <begin position="71"/>
        <end position="109"/>
    </location>
</feature>
<feature type="compositionally biased region" description="Pro residues" evidence="1">
    <location>
        <begin position="99"/>
        <end position="108"/>
    </location>
</feature>
<gene>
    <name evidence="4" type="ORF">QWJ41_07175</name>
</gene>
<feature type="region of interest" description="Disordered" evidence="1">
    <location>
        <begin position="333"/>
        <end position="354"/>
    </location>
</feature>
<dbReference type="EMBL" id="JAULSC010000005">
    <property type="protein sequence ID" value="MDO3395490.1"/>
    <property type="molecule type" value="Genomic_DNA"/>
</dbReference>
<keyword evidence="2" id="KW-0472">Membrane</keyword>
<protein>
    <submittedName>
        <fullName evidence="4">Gmad2 immunoglobulin-like domain-containing protein</fullName>
    </submittedName>
</protein>
<organism evidence="4 5">
    <name type="scientific">Nocardioides cremeus</name>
    <dbReference type="NCBI Taxonomy" id="3058044"/>
    <lineage>
        <taxon>Bacteria</taxon>
        <taxon>Bacillati</taxon>
        <taxon>Actinomycetota</taxon>
        <taxon>Actinomycetes</taxon>
        <taxon>Propionibacteriales</taxon>
        <taxon>Nocardioidaceae</taxon>
        <taxon>Nocardioides</taxon>
    </lineage>
</organism>
<comment type="caution">
    <text evidence="4">The sequence shown here is derived from an EMBL/GenBank/DDBJ whole genome shotgun (WGS) entry which is preliminary data.</text>
</comment>
<evidence type="ECO:0000313" key="5">
    <source>
        <dbReference type="Proteomes" id="UP001168363"/>
    </source>
</evidence>
<sequence>MSTHDRDTDRDTDLARLLGEAVDDVEPADRLDEIRSRTSSPAAQRRWWYAGGAALAAAAAVTAVAVLGPGTTPTSAPDPAEQPSATPTASTSPTTDPSPTTPTTPAPPVAETVTAAVYYVGDTPRGPRLYREFRALPGDGSVPLAPAVRAAVEGDSDDPDYRSPWAGTGATLVGATGDAELVTVDLAGDLRLRPGGLDPAEAALAVEQVVRTAQAAVGSAAPVQLLLDGQRTDQLLGVPVAEPLAQGEDLDVLALVSISDPAEGEQVEGTFTARGRASSFEATVPWEVRDATGAVVLDGFSTAEGWMGRLYPWEAEVDVSGLEPGRYTFVAMTSDPSDGESGGPMTDTRTIVVP</sequence>
<accession>A0ABT8TPX9</accession>
<dbReference type="Pfam" id="PF10648">
    <property type="entry name" value="Gmad2"/>
    <property type="match status" value="1"/>
</dbReference>
<feature type="compositionally biased region" description="Low complexity" evidence="1">
    <location>
        <begin position="79"/>
        <end position="98"/>
    </location>
</feature>
<dbReference type="RefSeq" id="WP_302706840.1">
    <property type="nucleotide sequence ID" value="NZ_JAULSC010000005.1"/>
</dbReference>
<dbReference type="InterPro" id="IPR018911">
    <property type="entry name" value="Gmad2_Ig-like_dom"/>
</dbReference>
<reference evidence="4" key="1">
    <citation type="submission" date="2023-06" db="EMBL/GenBank/DDBJ databases">
        <title>Genome sequence of Nocardioides sp. SOB44.</title>
        <authorList>
            <person name="Zhang G."/>
        </authorList>
    </citation>
    <scope>NUCLEOTIDE SEQUENCE</scope>
    <source>
        <strain evidence="4">SOB44</strain>
    </source>
</reference>
<dbReference type="Proteomes" id="UP001168363">
    <property type="component" value="Unassembled WGS sequence"/>
</dbReference>
<evidence type="ECO:0000259" key="3">
    <source>
        <dbReference type="SMART" id="SM00909"/>
    </source>
</evidence>
<feature type="transmembrane region" description="Helical" evidence="2">
    <location>
        <begin position="47"/>
        <end position="68"/>
    </location>
</feature>
<keyword evidence="2" id="KW-1133">Transmembrane helix</keyword>
<feature type="compositionally biased region" description="Basic and acidic residues" evidence="1">
    <location>
        <begin position="1"/>
        <end position="14"/>
    </location>
</feature>
<feature type="domain" description="GerMN" evidence="3">
    <location>
        <begin position="144"/>
        <end position="236"/>
    </location>
</feature>
<proteinExistence type="predicted"/>
<name>A0ABT8TPX9_9ACTN</name>
<feature type="region of interest" description="Disordered" evidence="1">
    <location>
        <begin position="1"/>
        <end position="25"/>
    </location>
</feature>
<dbReference type="SMART" id="SM00909">
    <property type="entry name" value="Germane"/>
    <property type="match status" value="1"/>
</dbReference>
<dbReference type="InterPro" id="IPR019606">
    <property type="entry name" value="GerMN"/>
</dbReference>
<keyword evidence="2" id="KW-0812">Transmembrane</keyword>
<evidence type="ECO:0000313" key="4">
    <source>
        <dbReference type="EMBL" id="MDO3395490.1"/>
    </source>
</evidence>
<evidence type="ECO:0000256" key="2">
    <source>
        <dbReference type="SAM" id="Phobius"/>
    </source>
</evidence>
<evidence type="ECO:0000256" key="1">
    <source>
        <dbReference type="SAM" id="MobiDB-lite"/>
    </source>
</evidence>
<keyword evidence="5" id="KW-1185">Reference proteome</keyword>